<dbReference type="STRING" id="286156.Ppb6_00862"/>
<evidence type="ECO:0000256" key="1">
    <source>
        <dbReference type="ARBA" id="ARBA00022801"/>
    </source>
</evidence>
<feature type="signal peptide" evidence="2">
    <location>
        <begin position="1"/>
        <end position="23"/>
    </location>
</feature>
<dbReference type="AlphaFoldDB" id="A0A1C0U7I8"/>
<keyword evidence="5" id="KW-1185">Reference proteome</keyword>
<dbReference type="GO" id="GO:0042781">
    <property type="term" value="F:3'-tRNA processing endoribonuclease activity"/>
    <property type="evidence" value="ECO:0007669"/>
    <property type="project" value="TreeGrafter"/>
</dbReference>
<name>A0A1C0U7I8_9GAMM</name>
<keyword evidence="2" id="KW-0732">Signal</keyword>
<dbReference type="Proteomes" id="UP000093476">
    <property type="component" value="Unassembled WGS sequence"/>
</dbReference>
<dbReference type="PANTHER" id="PTHR46018:SF2">
    <property type="entry name" value="ZINC PHOSPHODIESTERASE ELAC PROTEIN 1"/>
    <property type="match status" value="1"/>
</dbReference>
<dbReference type="Pfam" id="PF12706">
    <property type="entry name" value="Lactamase_B_2"/>
    <property type="match status" value="1"/>
</dbReference>
<protein>
    <submittedName>
        <fullName evidence="4">Ribonuclease Z</fullName>
    </submittedName>
</protein>
<dbReference type="CDD" id="cd07719">
    <property type="entry name" value="arylsulfatase_AtsA-like_MBL-fold"/>
    <property type="match status" value="1"/>
</dbReference>
<evidence type="ECO:0000259" key="3">
    <source>
        <dbReference type="Pfam" id="PF12706"/>
    </source>
</evidence>
<dbReference type="InterPro" id="IPR001279">
    <property type="entry name" value="Metallo-B-lactamas"/>
</dbReference>
<evidence type="ECO:0000313" key="5">
    <source>
        <dbReference type="Proteomes" id="UP000093476"/>
    </source>
</evidence>
<dbReference type="InterPro" id="IPR036866">
    <property type="entry name" value="RibonucZ/Hydroxyglut_hydro"/>
</dbReference>
<proteinExistence type="predicted"/>
<reference evidence="4 5" key="1">
    <citation type="submission" date="2015-12" db="EMBL/GenBank/DDBJ databases">
        <title>Genome comparisons provide insights into the role of secondary metabolites in the pathogenic phase of the Photorhabdus life cycle.</title>
        <authorList>
            <person name="Tobias N.J."/>
            <person name="Mishra B."/>
            <person name="Gupta D.K."/>
            <person name="Thines M."/>
            <person name="Stinear T.P."/>
            <person name="Bode H.B."/>
        </authorList>
    </citation>
    <scope>NUCLEOTIDE SEQUENCE [LARGE SCALE GENOMIC DNA]</scope>
    <source>
        <strain evidence="4 5">PB68.1</strain>
    </source>
</reference>
<sequence length="316" mass="34170" precursor="true">MHFRLSKIALLSFSIVLSANALAAGMQCEKKDFTLQVLGSGGPISDDQRASSGELIWLNGKSAILIDAGGGVFLRFGQSGARLEDLKFIGVTHFHTDHVSDLAAILKGGYFLKDKENIDIVGPAGGGAFPSMTKYFSDLFKKEGGAYSYLNGVYNATDGIKISSNIKDVDYSSAEPQLVYQDREMKITAIGIPHGDVPCLAFRIETSKGTIVISADQNGSNKAFIPFAKGADMLVMPLAIEANADEISNFLHASPEVVGKVAAEINPKVLILNHFMGKGLRQKEQSIKIVKQYYHGAVYSSRDLSCFPIRLANEKE</sequence>
<dbReference type="EMBL" id="LOMY01000030">
    <property type="protein sequence ID" value="OCQ53845.1"/>
    <property type="molecule type" value="Genomic_DNA"/>
</dbReference>
<dbReference type="SUPFAM" id="SSF56281">
    <property type="entry name" value="Metallo-hydrolase/oxidoreductase"/>
    <property type="match status" value="1"/>
</dbReference>
<feature type="domain" description="Metallo-beta-lactamase" evidence="3">
    <location>
        <begin position="64"/>
        <end position="275"/>
    </location>
</feature>
<keyword evidence="1" id="KW-0378">Hydrolase</keyword>
<gene>
    <name evidence="4" type="ORF">Ppb6_00862</name>
</gene>
<dbReference type="RefSeq" id="WP_065822254.1">
    <property type="nucleotide sequence ID" value="NZ_CAWMQZ010000030.1"/>
</dbReference>
<organism evidence="4 5">
    <name type="scientific">Photorhabdus australis subsp. thailandensis</name>
    <dbReference type="NCBI Taxonomy" id="2805096"/>
    <lineage>
        <taxon>Bacteria</taxon>
        <taxon>Pseudomonadati</taxon>
        <taxon>Pseudomonadota</taxon>
        <taxon>Gammaproteobacteria</taxon>
        <taxon>Enterobacterales</taxon>
        <taxon>Morganellaceae</taxon>
        <taxon>Photorhabdus</taxon>
    </lineage>
</organism>
<evidence type="ECO:0000256" key="2">
    <source>
        <dbReference type="SAM" id="SignalP"/>
    </source>
</evidence>
<dbReference type="Gene3D" id="3.60.15.10">
    <property type="entry name" value="Ribonuclease Z/Hydroxyacylglutathione hydrolase-like"/>
    <property type="match status" value="1"/>
</dbReference>
<dbReference type="PANTHER" id="PTHR46018">
    <property type="entry name" value="ZINC PHOSPHODIESTERASE ELAC PROTEIN 1"/>
    <property type="match status" value="1"/>
</dbReference>
<comment type="caution">
    <text evidence="4">The sequence shown here is derived from an EMBL/GenBank/DDBJ whole genome shotgun (WGS) entry which is preliminary data.</text>
</comment>
<dbReference type="InterPro" id="IPR044094">
    <property type="entry name" value="AtsA-like_MBL-fold"/>
</dbReference>
<dbReference type="PATRIC" id="fig|286156.4.peg.985"/>
<evidence type="ECO:0000313" key="4">
    <source>
        <dbReference type="EMBL" id="OCQ53845.1"/>
    </source>
</evidence>
<feature type="chain" id="PRO_5008646754" evidence="2">
    <location>
        <begin position="24"/>
        <end position="316"/>
    </location>
</feature>
<accession>A0A1C0U7I8</accession>